<protein>
    <submittedName>
        <fullName evidence="2">Methyltransferase domain-containing protein</fullName>
    </submittedName>
</protein>
<keyword evidence="2" id="KW-0489">Methyltransferase</keyword>
<dbReference type="Proteomes" id="UP000885822">
    <property type="component" value="Unassembled WGS sequence"/>
</dbReference>
<dbReference type="EMBL" id="DRCV01000008">
    <property type="protein sequence ID" value="HDK37417.1"/>
    <property type="molecule type" value="Genomic_DNA"/>
</dbReference>
<dbReference type="InterPro" id="IPR013216">
    <property type="entry name" value="Methyltransf_11"/>
</dbReference>
<organism evidence="2">
    <name type="scientific">Thiolapillus brandeum</name>
    <dbReference type="NCBI Taxonomy" id="1076588"/>
    <lineage>
        <taxon>Bacteria</taxon>
        <taxon>Pseudomonadati</taxon>
        <taxon>Pseudomonadota</taxon>
        <taxon>Gammaproteobacteria</taxon>
        <taxon>Chromatiales</taxon>
        <taxon>Sedimenticolaceae</taxon>
        <taxon>Thiolapillus</taxon>
    </lineage>
</organism>
<name>A0A831NSZ4_9GAMM</name>
<dbReference type="AlphaFoldDB" id="A0A831NSZ4"/>
<keyword evidence="2" id="KW-0808">Transferase</keyword>
<dbReference type="GO" id="GO:0008757">
    <property type="term" value="F:S-adenosylmethionine-dependent methyltransferase activity"/>
    <property type="evidence" value="ECO:0007669"/>
    <property type="project" value="InterPro"/>
</dbReference>
<dbReference type="Gene3D" id="3.40.50.150">
    <property type="entry name" value="Vaccinia Virus protein VP39"/>
    <property type="match status" value="1"/>
</dbReference>
<accession>A0A831NSZ4</accession>
<sequence>MNDGPDYKQQVVALNQWLDTELGQMVLEQESRVLQQLVQNLFGYYMAEVGLLCRHLDYMQSCPVRSFVRVSLCRDENSELVSLPEQLPLATDYMDAVVLPHTLDFALDPRQVLREVERILIPEGRVVITGFNPYSFWGLWRMMAGAEKRLPWKGHFIPYARLQDWLSLLGFEVEQTQTLLFRPPWKNAFLKQCFPRLDRIGQRWWPRFAGVYAIVAVKRVSTLTPIRPRWYLERKLRNAAVQPVANCSQGKLEK</sequence>
<reference evidence="2" key="1">
    <citation type="journal article" date="2020" name="mSystems">
        <title>Genome- and Community-Level Interaction Insights into Carbon Utilization and Element Cycling Functions of Hydrothermarchaeota in Hydrothermal Sediment.</title>
        <authorList>
            <person name="Zhou Z."/>
            <person name="Liu Y."/>
            <person name="Xu W."/>
            <person name="Pan J."/>
            <person name="Luo Z.H."/>
            <person name="Li M."/>
        </authorList>
    </citation>
    <scope>NUCLEOTIDE SEQUENCE [LARGE SCALE GENOMIC DNA]</scope>
    <source>
        <strain evidence="2">HyVt-26</strain>
    </source>
</reference>
<dbReference type="SUPFAM" id="SSF53335">
    <property type="entry name" value="S-adenosyl-L-methionine-dependent methyltransferases"/>
    <property type="match status" value="1"/>
</dbReference>
<comment type="caution">
    <text evidence="2">The sequence shown here is derived from an EMBL/GenBank/DDBJ whole genome shotgun (WGS) entry which is preliminary data.</text>
</comment>
<dbReference type="InterPro" id="IPR029063">
    <property type="entry name" value="SAM-dependent_MTases_sf"/>
</dbReference>
<gene>
    <name evidence="2" type="ORF">ENG92_00155</name>
</gene>
<evidence type="ECO:0000313" key="2">
    <source>
        <dbReference type="EMBL" id="HDK37417.1"/>
    </source>
</evidence>
<feature type="domain" description="Methyltransferase type 11" evidence="1">
    <location>
        <begin position="80"/>
        <end position="128"/>
    </location>
</feature>
<proteinExistence type="predicted"/>
<dbReference type="GO" id="GO:0032259">
    <property type="term" value="P:methylation"/>
    <property type="evidence" value="ECO:0007669"/>
    <property type="project" value="UniProtKB-KW"/>
</dbReference>
<evidence type="ECO:0000259" key="1">
    <source>
        <dbReference type="Pfam" id="PF08241"/>
    </source>
</evidence>
<dbReference type="Pfam" id="PF08241">
    <property type="entry name" value="Methyltransf_11"/>
    <property type="match status" value="1"/>
</dbReference>